<dbReference type="Gene3D" id="3.40.50.300">
    <property type="entry name" value="P-loop containing nucleotide triphosphate hydrolases"/>
    <property type="match status" value="2"/>
</dbReference>
<keyword evidence="4" id="KW-1185">Reference proteome</keyword>
<evidence type="ECO:0000259" key="2">
    <source>
        <dbReference type="Pfam" id="PF13087"/>
    </source>
</evidence>
<dbReference type="OrthoDB" id="6513042at2759"/>
<dbReference type="InParanoid" id="C1EED1"/>
<feature type="domain" description="DNA2/NAM7 helicase helicase" evidence="1">
    <location>
        <begin position="166"/>
        <end position="262"/>
    </location>
</feature>
<dbReference type="OMA" id="VDETASH"/>
<dbReference type="AlphaFoldDB" id="C1EED1"/>
<feature type="domain" description="DNA2/NAM7 helicase-like C-terminal" evidence="2">
    <location>
        <begin position="275"/>
        <end position="478"/>
    </location>
</feature>
<feature type="non-terminal residue" evidence="3">
    <location>
        <position position="493"/>
    </location>
</feature>
<evidence type="ECO:0008006" key="5">
    <source>
        <dbReference type="Google" id="ProtNLM"/>
    </source>
</evidence>
<dbReference type="eggNOG" id="KOG1802">
    <property type="taxonomic scope" value="Eukaryota"/>
</dbReference>
<evidence type="ECO:0000313" key="3">
    <source>
        <dbReference type="EMBL" id="ACO66514.1"/>
    </source>
</evidence>
<dbReference type="InterPro" id="IPR041677">
    <property type="entry name" value="DNA2/NAM7_AAA_11"/>
</dbReference>
<protein>
    <recommendedName>
        <fullName evidence="5">AAA+ ATPase domain-containing protein</fullName>
    </recommendedName>
</protein>
<dbReference type="STRING" id="296587.C1EED1"/>
<organism evidence="3 4">
    <name type="scientific">Micromonas commoda (strain RCC299 / NOUM17 / CCMP2709)</name>
    <name type="common">Picoplanktonic green alga</name>
    <dbReference type="NCBI Taxonomy" id="296587"/>
    <lineage>
        <taxon>Eukaryota</taxon>
        <taxon>Viridiplantae</taxon>
        <taxon>Chlorophyta</taxon>
        <taxon>Mamiellophyceae</taxon>
        <taxon>Mamiellales</taxon>
        <taxon>Mamiellaceae</taxon>
        <taxon>Micromonas</taxon>
    </lineage>
</organism>
<dbReference type="Proteomes" id="UP000002009">
    <property type="component" value="Chromosome 11"/>
</dbReference>
<dbReference type="CDD" id="cd18808">
    <property type="entry name" value="SF1_C_Upf1"/>
    <property type="match status" value="1"/>
</dbReference>
<reference evidence="3 4" key="1">
    <citation type="journal article" date="2009" name="Science">
        <title>Green evolution and dynamic adaptations revealed by genomes of the marine picoeukaryotes Micromonas.</title>
        <authorList>
            <person name="Worden A.Z."/>
            <person name="Lee J.H."/>
            <person name="Mock T."/>
            <person name="Rouze P."/>
            <person name="Simmons M.P."/>
            <person name="Aerts A.L."/>
            <person name="Allen A.E."/>
            <person name="Cuvelier M.L."/>
            <person name="Derelle E."/>
            <person name="Everett M.V."/>
            <person name="Foulon E."/>
            <person name="Grimwood J."/>
            <person name="Gundlach H."/>
            <person name="Henrissat B."/>
            <person name="Napoli C."/>
            <person name="McDonald S.M."/>
            <person name="Parker M.S."/>
            <person name="Rombauts S."/>
            <person name="Salamov A."/>
            <person name="Von Dassow P."/>
            <person name="Badger J.H."/>
            <person name="Coutinho P.M."/>
            <person name="Demir E."/>
            <person name="Dubchak I."/>
            <person name="Gentemann C."/>
            <person name="Eikrem W."/>
            <person name="Gready J.E."/>
            <person name="John U."/>
            <person name="Lanier W."/>
            <person name="Lindquist E.A."/>
            <person name="Lucas S."/>
            <person name="Mayer K.F."/>
            <person name="Moreau H."/>
            <person name="Not F."/>
            <person name="Otillar R."/>
            <person name="Panaud O."/>
            <person name="Pangilinan J."/>
            <person name="Paulsen I."/>
            <person name="Piegu B."/>
            <person name="Poliakov A."/>
            <person name="Robbens S."/>
            <person name="Schmutz J."/>
            <person name="Toulza E."/>
            <person name="Wyss T."/>
            <person name="Zelensky A."/>
            <person name="Zhou K."/>
            <person name="Armbrust E.V."/>
            <person name="Bhattacharya D."/>
            <person name="Goodenough U.W."/>
            <person name="Van de Peer Y."/>
            <person name="Grigoriev I.V."/>
        </authorList>
    </citation>
    <scope>NUCLEOTIDE SEQUENCE [LARGE SCALE GENOMIC DNA]</scope>
    <source>
        <strain evidence="4">RCC299 / NOUM17</strain>
    </source>
</reference>
<dbReference type="PANTHER" id="PTHR10887">
    <property type="entry name" value="DNA2/NAM7 HELICASE FAMILY"/>
    <property type="match status" value="1"/>
</dbReference>
<proteinExistence type="predicted"/>
<dbReference type="RefSeq" id="XP_002505256.1">
    <property type="nucleotide sequence ID" value="XM_002505210.1"/>
</dbReference>
<dbReference type="EMBL" id="CP001330">
    <property type="protein sequence ID" value="ACO66514.1"/>
    <property type="molecule type" value="Genomic_DNA"/>
</dbReference>
<dbReference type="KEGG" id="mis:MICPUN_86278"/>
<accession>C1EED1</accession>
<evidence type="ECO:0000259" key="1">
    <source>
        <dbReference type="Pfam" id="PF13086"/>
    </source>
</evidence>
<dbReference type="Pfam" id="PF13086">
    <property type="entry name" value="AAA_11"/>
    <property type="match status" value="1"/>
</dbReference>
<dbReference type="PANTHER" id="PTHR10887:SF518">
    <property type="entry name" value="RNA HELICASE NONSENSE MRNA REDUCING FACTOR"/>
    <property type="match status" value="1"/>
</dbReference>
<dbReference type="Pfam" id="PF13087">
    <property type="entry name" value="AAA_12"/>
    <property type="match status" value="1"/>
</dbReference>
<evidence type="ECO:0000313" key="4">
    <source>
        <dbReference type="Proteomes" id="UP000002009"/>
    </source>
</evidence>
<gene>
    <name evidence="3" type="ORF">MICPUN_86278</name>
</gene>
<dbReference type="SUPFAM" id="SSF52540">
    <property type="entry name" value="P-loop containing nucleoside triphosphate hydrolases"/>
    <property type="match status" value="1"/>
</dbReference>
<sequence length="493" mass="52377">MSFHLLPHLLAGPIVDETASHGIVGTDAAALKIRHGLNDDQADAVARALIAVDEAGKAFATPSLTVSPVRLIHGPFGSGKTSTLAAFIVSAAERLGESKSNARILVSAHTNVAVDRVLNALKLRGFTDFIRVGALRRIDHSILPHSLHLADRKRSGDADLMEMLKEAKTEAERRLLAAELAATKAGAADKRARALSKVRVVGTTTASCGNAALEGMTFDVVVLDECSQMTEPSSMLAMSRFGCRALVAVGDPKQLPPVLDSKDSVDDGSLNPLAKGIFVRLRDAGHSATLLRTQYRLHPTLSQTPNNCFYDGKLMDGCTPADRRALVTVGYDGPPLSPLVWIDSGSRDVTQERGSKYSPGEARFAALIAARIVELGVPAGEVGVITLYKAQERAIVNNLAGIMSREAVREVIEDDDRAGEDDGVIKVSTVDAFQGQEKDVVVLSLCGVNGGSVFVTPERVNVALTRARRHLIVLGDSKAPGVSKHPAWGSCLK</sequence>
<dbReference type="InterPro" id="IPR047187">
    <property type="entry name" value="SF1_C_Upf1"/>
</dbReference>
<dbReference type="InterPro" id="IPR027417">
    <property type="entry name" value="P-loop_NTPase"/>
</dbReference>
<dbReference type="InterPro" id="IPR041679">
    <property type="entry name" value="DNA2/NAM7-like_C"/>
</dbReference>
<dbReference type="GeneID" id="8247379"/>
<name>C1EED1_MICCC</name>
<dbReference type="GO" id="GO:0004386">
    <property type="term" value="F:helicase activity"/>
    <property type="evidence" value="ECO:0007669"/>
    <property type="project" value="InterPro"/>
</dbReference>
<dbReference type="InterPro" id="IPR045055">
    <property type="entry name" value="DNA2/NAM7-like"/>
</dbReference>